<feature type="domain" description="ABM" evidence="1">
    <location>
        <begin position="21"/>
        <end position="110"/>
    </location>
</feature>
<dbReference type="InterPro" id="IPR011008">
    <property type="entry name" value="Dimeric_a/b-barrel"/>
</dbReference>
<dbReference type="PROSITE" id="PS51725">
    <property type="entry name" value="ABM"/>
    <property type="match status" value="1"/>
</dbReference>
<keyword evidence="3" id="KW-1185">Reference proteome</keyword>
<sequence length="110" mass="12882">MNTKRDHLVNHIKNLDNKELVYNTACLHVTEGNQFEAVYKEMMAFVERTTIENGCIEFFIVPGDIEQKEIFLWEVWENKAAFDNHMTEEHTATFLGKGLIELQWHKLAIA</sequence>
<dbReference type="Gene3D" id="3.30.70.100">
    <property type="match status" value="1"/>
</dbReference>
<organism evidence="2 3">
    <name type="scientific">Candidatus Vagococcus giribetii</name>
    <dbReference type="NCBI Taxonomy" id="2230876"/>
    <lineage>
        <taxon>Bacteria</taxon>
        <taxon>Bacillati</taxon>
        <taxon>Bacillota</taxon>
        <taxon>Bacilli</taxon>
        <taxon>Lactobacillales</taxon>
        <taxon>Enterococcaceae</taxon>
        <taxon>Vagococcus</taxon>
    </lineage>
</organism>
<dbReference type="Pfam" id="PF03992">
    <property type="entry name" value="ABM"/>
    <property type="match status" value="1"/>
</dbReference>
<dbReference type="InterPro" id="IPR007138">
    <property type="entry name" value="ABM_dom"/>
</dbReference>
<evidence type="ECO:0000313" key="2">
    <source>
        <dbReference type="EMBL" id="MBO0475523.1"/>
    </source>
</evidence>
<evidence type="ECO:0000259" key="1">
    <source>
        <dbReference type="PROSITE" id="PS51725"/>
    </source>
</evidence>
<dbReference type="Proteomes" id="UP000664857">
    <property type="component" value="Unassembled WGS sequence"/>
</dbReference>
<reference evidence="2 3" key="1">
    <citation type="submission" date="2021-03" db="EMBL/GenBank/DDBJ databases">
        <title>Enterococcal diversity collection.</title>
        <authorList>
            <person name="Gilmore M.S."/>
            <person name="Schwartzman J."/>
            <person name="Van Tyne D."/>
            <person name="Martin M."/>
            <person name="Earl A.M."/>
            <person name="Manson A.L."/>
            <person name="Straub T."/>
            <person name="Salamzade R."/>
            <person name="Saavedra J."/>
            <person name="Lebreton F."/>
            <person name="Prichula J."/>
            <person name="Schaufler K."/>
            <person name="Gaca A."/>
            <person name="Sgardioli B."/>
            <person name="Wagenaar J."/>
            <person name="Strong T."/>
        </authorList>
    </citation>
    <scope>NUCLEOTIDE SEQUENCE [LARGE SCALE GENOMIC DNA]</scope>
    <source>
        <strain evidence="2 3">DIV0080</strain>
    </source>
</reference>
<name>A0ABS3HP55_9ENTE</name>
<keyword evidence="2" id="KW-0503">Monooxygenase</keyword>
<dbReference type="EMBL" id="JAFLVX010000002">
    <property type="protein sequence ID" value="MBO0475523.1"/>
    <property type="molecule type" value="Genomic_DNA"/>
</dbReference>
<keyword evidence="2" id="KW-0560">Oxidoreductase</keyword>
<dbReference type="SUPFAM" id="SSF54909">
    <property type="entry name" value="Dimeric alpha+beta barrel"/>
    <property type="match status" value="1"/>
</dbReference>
<proteinExistence type="predicted"/>
<gene>
    <name evidence="2" type="ORF">DOK76_00490</name>
</gene>
<dbReference type="GO" id="GO:0004497">
    <property type="term" value="F:monooxygenase activity"/>
    <property type="evidence" value="ECO:0007669"/>
    <property type="project" value="UniProtKB-KW"/>
</dbReference>
<dbReference type="RefSeq" id="WP_206964135.1">
    <property type="nucleotide sequence ID" value="NZ_JAFLVX010000002.1"/>
</dbReference>
<evidence type="ECO:0000313" key="3">
    <source>
        <dbReference type="Proteomes" id="UP000664857"/>
    </source>
</evidence>
<protein>
    <submittedName>
        <fullName evidence="2">Antibiotic biosynthesis monooxygenase</fullName>
    </submittedName>
</protein>
<accession>A0ABS3HP55</accession>
<comment type="caution">
    <text evidence="2">The sequence shown here is derived from an EMBL/GenBank/DDBJ whole genome shotgun (WGS) entry which is preliminary data.</text>
</comment>